<evidence type="ECO:0000256" key="1">
    <source>
        <dbReference type="SAM" id="MobiDB-lite"/>
    </source>
</evidence>
<feature type="non-terminal residue" evidence="2">
    <location>
        <position position="1"/>
    </location>
</feature>
<dbReference type="AlphaFoldDB" id="A0A1A8K9W4"/>
<dbReference type="EMBL" id="HAEE01008409">
    <property type="protein sequence ID" value="SBR28459.1"/>
    <property type="molecule type" value="Transcribed_RNA"/>
</dbReference>
<evidence type="ECO:0000313" key="2">
    <source>
        <dbReference type="EMBL" id="SBR28459.1"/>
    </source>
</evidence>
<name>A0A1A8K9W4_NOTKU</name>
<reference evidence="2" key="2">
    <citation type="submission" date="2016-06" db="EMBL/GenBank/DDBJ databases">
        <title>The genome of a short-lived fish provides insights into sex chromosome evolution and the genetic control of aging.</title>
        <authorList>
            <person name="Reichwald K."/>
            <person name="Felder M."/>
            <person name="Petzold A."/>
            <person name="Koch P."/>
            <person name="Groth M."/>
            <person name="Platzer M."/>
        </authorList>
    </citation>
    <scope>NUCLEOTIDE SEQUENCE</scope>
    <source>
        <tissue evidence="2">Brain</tissue>
    </source>
</reference>
<protein>
    <submittedName>
        <fullName evidence="2">Uncharacterized protein</fullName>
    </submittedName>
</protein>
<feature type="region of interest" description="Disordered" evidence="1">
    <location>
        <begin position="62"/>
        <end position="83"/>
    </location>
</feature>
<feature type="non-terminal residue" evidence="2">
    <location>
        <position position="98"/>
    </location>
</feature>
<gene>
    <name evidence="2" type="primary">Nfu_g_1_023574</name>
</gene>
<proteinExistence type="predicted"/>
<organism evidence="2">
    <name type="scientific">Nothobranchius kuhntae</name>
    <name type="common">Beira killifish</name>
    <dbReference type="NCBI Taxonomy" id="321403"/>
    <lineage>
        <taxon>Eukaryota</taxon>
        <taxon>Metazoa</taxon>
        <taxon>Chordata</taxon>
        <taxon>Craniata</taxon>
        <taxon>Vertebrata</taxon>
        <taxon>Euteleostomi</taxon>
        <taxon>Actinopterygii</taxon>
        <taxon>Neopterygii</taxon>
        <taxon>Teleostei</taxon>
        <taxon>Neoteleostei</taxon>
        <taxon>Acanthomorphata</taxon>
        <taxon>Ovalentaria</taxon>
        <taxon>Atherinomorphae</taxon>
        <taxon>Cyprinodontiformes</taxon>
        <taxon>Nothobranchiidae</taxon>
        <taxon>Nothobranchius</taxon>
    </lineage>
</organism>
<accession>A0A1A8K9W4</accession>
<sequence length="98" mass="10660">EGSLPLPTCGGRVLTGLCLCTKLHFRLPTFFGELPSGTRLGWWPRQKPGHRRSLVRPWRKTSVRLRGDSGPPSGASGGGRQQCATNTIYNEDGVLLTS</sequence>
<reference evidence="2" key="1">
    <citation type="submission" date="2016-05" db="EMBL/GenBank/DDBJ databases">
        <authorList>
            <person name="Lavstsen T."/>
            <person name="Jespersen J.S."/>
        </authorList>
    </citation>
    <scope>NUCLEOTIDE SEQUENCE</scope>
    <source>
        <tissue evidence="2">Brain</tissue>
    </source>
</reference>